<evidence type="ECO:0000256" key="2">
    <source>
        <dbReference type="SAM" id="SignalP"/>
    </source>
</evidence>
<feature type="non-terminal residue" evidence="3">
    <location>
        <position position="1"/>
    </location>
</feature>
<dbReference type="AlphaFoldDB" id="A0AAV5TZC5"/>
<evidence type="ECO:0000313" key="4">
    <source>
        <dbReference type="Proteomes" id="UP001432027"/>
    </source>
</evidence>
<keyword evidence="1" id="KW-0812">Transmembrane</keyword>
<keyword evidence="2" id="KW-0732">Signal</keyword>
<name>A0AAV5TZC5_9BILA</name>
<organism evidence="3 4">
    <name type="scientific">Pristionchus entomophagus</name>
    <dbReference type="NCBI Taxonomy" id="358040"/>
    <lineage>
        <taxon>Eukaryota</taxon>
        <taxon>Metazoa</taxon>
        <taxon>Ecdysozoa</taxon>
        <taxon>Nematoda</taxon>
        <taxon>Chromadorea</taxon>
        <taxon>Rhabditida</taxon>
        <taxon>Rhabditina</taxon>
        <taxon>Diplogasteromorpha</taxon>
        <taxon>Diplogasteroidea</taxon>
        <taxon>Neodiplogasteridae</taxon>
        <taxon>Pristionchus</taxon>
    </lineage>
</organism>
<dbReference type="EMBL" id="BTSX01000005">
    <property type="protein sequence ID" value="GMS99546.1"/>
    <property type="molecule type" value="Genomic_DNA"/>
</dbReference>
<accession>A0AAV5TZC5</accession>
<evidence type="ECO:0000313" key="3">
    <source>
        <dbReference type="EMBL" id="GMS99546.1"/>
    </source>
</evidence>
<gene>
    <name evidence="3" type="ORF">PENTCL1PPCAC_21721</name>
</gene>
<sequence length="168" mass="19806">LLLVLVLAAALVWTLDAQLIREPIWTSVKFPEGLPDGAILTFYFWHISDASWFFHGPESVNINFYDRDVVDVDEKYDINAHLRIDREFYYPVLSNTYVKGHWLEQKRERQLLDEDPASDGWWRVDVIKERDNEVCHRFHLCFLNAQVDAFLLLFHLCALLCLVVELIL</sequence>
<reference evidence="3" key="1">
    <citation type="submission" date="2023-10" db="EMBL/GenBank/DDBJ databases">
        <title>Genome assembly of Pristionchus species.</title>
        <authorList>
            <person name="Yoshida K."/>
            <person name="Sommer R.J."/>
        </authorList>
    </citation>
    <scope>NUCLEOTIDE SEQUENCE</scope>
    <source>
        <strain evidence="3">RS0144</strain>
    </source>
</reference>
<feature type="transmembrane region" description="Helical" evidence="1">
    <location>
        <begin position="149"/>
        <end position="167"/>
    </location>
</feature>
<feature type="chain" id="PRO_5043753103" evidence="2">
    <location>
        <begin position="18"/>
        <end position="168"/>
    </location>
</feature>
<protein>
    <submittedName>
        <fullName evidence="3">Uncharacterized protein</fullName>
    </submittedName>
</protein>
<feature type="signal peptide" evidence="2">
    <location>
        <begin position="1"/>
        <end position="17"/>
    </location>
</feature>
<evidence type="ECO:0000256" key="1">
    <source>
        <dbReference type="SAM" id="Phobius"/>
    </source>
</evidence>
<keyword evidence="4" id="KW-1185">Reference proteome</keyword>
<proteinExistence type="predicted"/>
<dbReference type="Proteomes" id="UP001432027">
    <property type="component" value="Unassembled WGS sequence"/>
</dbReference>
<keyword evidence="1" id="KW-1133">Transmembrane helix</keyword>
<comment type="caution">
    <text evidence="3">The sequence shown here is derived from an EMBL/GenBank/DDBJ whole genome shotgun (WGS) entry which is preliminary data.</text>
</comment>
<keyword evidence="1" id="KW-0472">Membrane</keyword>